<dbReference type="Gene3D" id="1.20.1280.50">
    <property type="match status" value="1"/>
</dbReference>
<dbReference type="InterPro" id="IPR052121">
    <property type="entry name" value="F-box_SCF_Substrate_Recog"/>
</dbReference>
<name>A0AAE0FIF9_9CHLO</name>
<comment type="pathway">
    <text evidence="1">Protein modification; protein ubiquitination.</text>
</comment>
<evidence type="ECO:0000313" key="5">
    <source>
        <dbReference type="EMBL" id="KAK3260407.1"/>
    </source>
</evidence>
<dbReference type="InterPro" id="IPR036047">
    <property type="entry name" value="F-box-like_dom_sf"/>
</dbReference>
<dbReference type="PANTHER" id="PTHR46550:SF1">
    <property type="entry name" value="F-BOX PROTEIN 3"/>
    <property type="match status" value="1"/>
</dbReference>
<accession>A0AAE0FIF9</accession>
<evidence type="ECO:0000256" key="2">
    <source>
        <dbReference type="ARBA" id="ARBA00022786"/>
    </source>
</evidence>
<dbReference type="SUPFAM" id="SSF81383">
    <property type="entry name" value="F-box domain"/>
    <property type="match status" value="1"/>
</dbReference>
<reference evidence="5 6" key="1">
    <citation type="journal article" date="2015" name="Genome Biol. Evol.">
        <title>Comparative Genomics of a Bacterivorous Green Alga Reveals Evolutionary Causalities and Consequences of Phago-Mixotrophic Mode of Nutrition.</title>
        <authorList>
            <person name="Burns J.A."/>
            <person name="Paasch A."/>
            <person name="Narechania A."/>
            <person name="Kim E."/>
        </authorList>
    </citation>
    <scope>NUCLEOTIDE SEQUENCE [LARGE SCALE GENOMIC DNA]</scope>
    <source>
        <strain evidence="5 6">PLY_AMNH</strain>
    </source>
</reference>
<evidence type="ECO:0000256" key="3">
    <source>
        <dbReference type="SAM" id="MobiDB-lite"/>
    </source>
</evidence>
<sequence length="277" mass="31616">MNAGDKSDESLADEELPMYRFVNLQLERQRSMSGAHFHQQPSQDHKPGGMCDASEFEKHPSKEHLFRATCPACFSTWHCVASKLKGKSERFRGSGVGGLRPSVSKRAPILMMCEICEGVSHGNKGAEPQHEKSQPAGSGMYTKIPAECWTQILRHLQGRDLVHVMCTCHFFEDAASQDTLWKRLILQRMPAYILGERDEHVLLGKAWRPQYFKAMGLQEPVDCQLLSWRNLFSFKKRSCCTQCGEFVEVESLNHRQAHFKLRNRTLYCIECLPGGWN</sequence>
<evidence type="ECO:0000259" key="4">
    <source>
        <dbReference type="PROSITE" id="PS50181"/>
    </source>
</evidence>
<keyword evidence="6" id="KW-1185">Reference proteome</keyword>
<gene>
    <name evidence="5" type="ORF">CYMTET_30627</name>
</gene>
<protein>
    <recommendedName>
        <fullName evidence="4">F-box domain-containing protein</fullName>
    </recommendedName>
</protein>
<dbReference type="GO" id="GO:0005737">
    <property type="term" value="C:cytoplasm"/>
    <property type="evidence" value="ECO:0007669"/>
    <property type="project" value="TreeGrafter"/>
</dbReference>
<dbReference type="InterPro" id="IPR001810">
    <property type="entry name" value="F-box_dom"/>
</dbReference>
<dbReference type="Proteomes" id="UP001190700">
    <property type="component" value="Unassembled WGS sequence"/>
</dbReference>
<dbReference type="EMBL" id="LGRX02017735">
    <property type="protein sequence ID" value="KAK3260407.1"/>
    <property type="molecule type" value="Genomic_DNA"/>
</dbReference>
<dbReference type="PROSITE" id="PS50181">
    <property type="entry name" value="FBOX"/>
    <property type="match status" value="1"/>
</dbReference>
<comment type="caution">
    <text evidence="5">The sequence shown here is derived from an EMBL/GenBank/DDBJ whole genome shotgun (WGS) entry which is preliminary data.</text>
</comment>
<dbReference type="PANTHER" id="PTHR46550">
    <property type="entry name" value="F-BOX ONLY PROTEIN 3"/>
    <property type="match status" value="1"/>
</dbReference>
<evidence type="ECO:0000256" key="1">
    <source>
        <dbReference type="ARBA" id="ARBA00004906"/>
    </source>
</evidence>
<keyword evidence="2" id="KW-0833">Ubl conjugation pathway</keyword>
<proteinExistence type="predicted"/>
<evidence type="ECO:0000313" key="6">
    <source>
        <dbReference type="Proteomes" id="UP001190700"/>
    </source>
</evidence>
<dbReference type="SMART" id="SM00256">
    <property type="entry name" value="FBOX"/>
    <property type="match status" value="1"/>
</dbReference>
<feature type="domain" description="F-box" evidence="4">
    <location>
        <begin position="138"/>
        <end position="184"/>
    </location>
</feature>
<organism evidence="5 6">
    <name type="scientific">Cymbomonas tetramitiformis</name>
    <dbReference type="NCBI Taxonomy" id="36881"/>
    <lineage>
        <taxon>Eukaryota</taxon>
        <taxon>Viridiplantae</taxon>
        <taxon>Chlorophyta</taxon>
        <taxon>Pyramimonadophyceae</taxon>
        <taxon>Pyramimonadales</taxon>
        <taxon>Pyramimonadaceae</taxon>
        <taxon>Cymbomonas</taxon>
    </lineage>
</organism>
<dbReference type="Pfam" id="PF12937">
    <property type="entry name" value="F-box-like"/>
    <property type="match status" value="1"/>
</dbReference>
<feature type="region of interest" description="Disordered" evidence="3">
    <location>
        <begin position="31"/>
        <end position="55"/>
    </location>
</feature>
<dbReference type="AlphaFoldDB" id="A0AAE0FIF9"/>